<name>A0ABV8EMG2_9BACT</name>
<keyword evidence="2" id="KW-1185">Reference proteome</keyword>
<accession>A0ABV8EMG2</accession>
<dbReference type="InterPro" id="IPR008979">
    <property type="entry name" value="Galactose-bd-like_sf"/>
</dbReference>
<evidence type="ECO:0000313" key="2">
    <source>
        <dbReference type="Proteomes" id="UP001595766"/>
    </source>
</evidence>
<proteinExistence type="predicted"/>
<dbReference type="SUPFAM" id="SSF49785">
    <property type="entry name" value="Galactose-binding domain-like"/>
    <property type="match status" value="2"/>
</dbReference>
<reference evidence="2" key="1">
    <citation type="journal article" date="2019" name="Int. J. Syst. Evol. Microbiol.">
        <title>The Global Catalogue of Microorganisms (GCM) 10K type strain sequencing project: providing services to taxonomists for standard genome sequencing and annotation.</title>
        <authorList>
            <consortium name="The Broad Institute Genomics Platform"/>
            <consortium name="The Broad Institute Genome Sequencing Center for Infectious Disease"/>
            <person name="Wu L."/>
            <person name="Ma J."/>
        </authorList>
    </citation>
    <scope>NUCLEOTIDE SEQUENCE [LARGE SCALE GENOMIC DNA]</scope>
    <source>
        <strain evidence="2">CECT 8551</strain>
    </source>
</reference>
<dbReference type="InterPro" id="IPR035992">
    <property type="entry name" value="Ricin_B-like_lectins"/>
</dbReference>
<dbReference type="Proteomes" id="UP001595766">
    <property type="component" value="Unassembled WGS sequence"/>
</dbReference>
<dbReference type="PANTHER" id="PTHR35532:SF5">
    <property type="entry name" value="CARBOHYDRATE-BINDING DOMAIN-CONTAINING PROTEIN"/>
    <property type="match status" value="1"/>
</dbReference>
<sequence>MDSNYKLIHLLLFLILASCKPWSSETNNALELAGENREELEKVLIYYRDINPNPLKLKAAEYLIANMQYQYSKLGPGIDSLNRNYEYVYGVYRENRNSVFRSDSLKNQRSAKIYEEFDLLNMTSDQMIALIESAFETYYQYEWAQFYSFEMFCEYILPYKIGHSQNIDWRKTARSKFEALVNYSALMEEGNHHEAEWFTTNDANKIKIEAASGGYVHNLAQGVSKDLEITFDIKQTGTQLLEIYYFNGHKDGVSVKVAIDDIEHEELIFPSTGAWDNVNKDVPPVRIHTELKKGSHTLKLMAIEKFIYLDYVTTPRNLSLEISNSGLQEGRYYLSNKTGELNIDQSALNNGYLLRINANPTKRSPIEIIESGQNFHQIVLGGENGQFIIDAAATPSSDFVQTYTNHRGNNQTWIFYPMENGGYQIRNKSTNNILAYNENNNELIQLPLSKMQDKFIWNLEKVEEDTPSSQRDPSNMILRKARQISKVTDEFHWSGTVVSIGSISNDHLLSYAYGTCVEETNFQTMLLRSMGIACAVDFVFNYPERNAGHSWSVIFDAEGNTIQNNCHNPVGAGTWVDVFAKGKVYRNTNTINKESLFINNNGKESIPQEFINPYFIDVTPEYCEVKDIEVAISSELSTLDNRYGYLMVFNNKQWVVTAWGEKTRGGKVKFKNLETRGMYLPAFYNNGRFEAFNTPFYFDSLGNTHPVKVSENKEMNLVLKRKFPNRQVNETHHKLILGGEFQAANTRDFKDAVVLGTIMDDMLDPVFHTFEVDIKGGFKYFRYKGPEGGHCNISELDFFDKAGMPIKGTIIGSEGSFEGSERTKEKAFDGDVLTYFDAPDPTGGWVGVALESPKEIGSVRFAARNDGNMVEPKDEYELLYWSGRDWTSLGVQVAATDSLVYSKVPENGLYVLKNHTKGWEERIFTLDDRMQQVWW</sequence>
<organism evidence="1 2">
    <name type="scientific">Belliella kenyensis</name>
    <dbReference type="NCBI Taxonomy" id="1472724"/>
    <lineage>
        <taxon>Bacteria</taxon>
        <taxon>Pseudomonadati</taxon>
        <taxon>Bacteroidota</taxon>
        <taxon>Cytophagia</taxon>
        <taxon>Cytophagales</taxon>
        <taxon>Cyclobacteriaceae</taxon>
        <taxon>Belliella</taxon>
    </lineage>
</organism>
<dbReference type="CDD" id="cd02795">
    <property type="entry name" value="CBM6-CBM35-CBM36_like"/>
    <property type="match status" value="1"/>
</dbReference>
<dbReference type="EMBL" id="JBHSAV010000053">
    <property type="protein sequence ID" value="MFC3977199.1"/>
    <property type="molecule type" value="Genomic_DNA"/>
</dbReference>
<evidence type="ECO:0000313" key="1">
    <source>
        <dbReference type="EMBL" id="MFC3977199.1"/>
    </source>
</evidence>
<dbReference type="SUPFAM" id="SSF50370">
    <property type="entry name" value="Ricin B-like lectins"/>
    <property type="match status" value="1"/>
</dbReference>
<dbReference type="PROSITE" id="PS51257">
    <property type="entry name" value="PROKAR_LIPOPROTEIN"/>
    <property type="match status" value="1"/>
</dbReference>
<dbReference type="Gene3D" id="2.80.10.50">
    <property type="match status" value="1"/>
</dbReference>
<dbReference type="CDD" id="cd00161">
    <property type="entry name" value="beta-trefoil_Ricin-like"/>
    <property type="match status" value="1"/>
</dbReference>
<dbReference type="PANTHER" id="PTHR35532">
    <property type="entry name" value="SIMILAR TO POLYHYDROXYALKANOATE DEPOLYMERASE"/>
    <property type="match status" value="1"/>
</dbReference>
<protein>
    <submittedName>
        <fullName evidence="1">Uncharacterized protein</fullName>
    </submittedName>
</protein>
<gene>
    <name evidence="1" type="ORF">ACFOUP_12500</name>
</gene>
<dbReference type="RefSeq" id="WP_241291813.1">
    <property type="nucleotide sequence ID" value="NZ_JAKZGR010000002.1"/>
</dbReference>
<dbReference type="Gene3D" id="2.60.120.260">
    <property type="entry name" value="Galactose-binding domain-like"/>
    <property type="match status" value="3"/>
</dbReference>
<comment type="caution">
    <text evidence="1">The sequence shown here is derived from an EMBL/GenBank/DDBJ whole genome shotgun (WGS) entry which is preliminary data.</text>
</comment>